<dbReference type="Proteomes" id="UP001427805">
    <property type="component" value="Unassembled WGS sequence"/>
</dbReference>
<dbReference type="PANTHER" id="PTHR30537:SF26">
    <property type="entry name" value="GLYCINE CLEAVAGE SYSTEM TRANSCRIPTIONAL ACTIVATOR"/>
    <property type="match status" value="1"/>
</dbReference>
<protein>
    <submittedName>
        <fullName evidence="6">LysR substrate-binding domain-containing protein</fullName>
    </submittedName>
</protein>
<reference evidence="6 7" key="1">
    <citation type="submission" date="2024-05" db="EMBL/GenBank/DDBJ databases">
        <title>Sphingomonas sp. HF-S3 16S ribosomal RNA gene Genome sequencing and assembly.</title>
        <authorList>
            <person name="Lee H."/>
        </authorList>
    </citation>
    <scope>NUCLEOTIDE SEQUENCE [LARGE SCALE GENOMIC DNA]</scope>
    <source>
        <strain evidence="6 7">HF-S3</strain>
    </source>
</reference>
<dbReference type="SUPFAM" id="SSF46785">
    <property type="entry name" value="Winged helix' DNA-binding domain"/>
    <property type="match status" value="1"/>
</dbReference>
<organism evidence="6 7">
    <name type="scientific">Sphingomonas rustica</name>
    <dbReference type="NCBI Taxonomy" id="3103142"/>
    <lineage>
        <taxon>Bacteria</taxon>
        <taxon>Pseudomonadati</taxon>
        <taxon>Pseudomonadota</taxon>
        <taxon>Alphaproteobacteria</taxon>
        <taxon>Sphingomonadales</taxon>
        <taxon>Sphingomonadaceae</taxon>
        <taxon>Sphingomonas</taxon>
    </lineage>
</organism>
<dbReference type="Gene3D" id="3.40.190.10">
    <property type="entry name" value="Periplasmic binding protein-like II"/>
    <property type="match status" value="2"/>
</dbReference>
<accession>A0ABV0B707</accession>
<dbReference type="EMBL" id="JBDIZK010000002">
    <property type="protein sequence ID" value="MEN3746481.1"/>
    <property type="molecule type" value="Genomic_DNA"/>
</dbReference>
<dbReference type="PANTHER" id="PTHR30537">
    <property type="entry name" value="HTH-TYPE TRANSCRIPTIONAL REGULATOR"/>
    <property type="match status" value="1"/>
</dbReference>
<evidence type="ECO:0000256" key="2">
    <source>
        <dbReference type="ARBA" id="ARBA00023015"/>
    </source>
</evidence>
<feature type="domain" description="HTH lysR-type" evidence="5">
    <location>
        <begin position="5"/>
        <end position="62"/>
    </location>
</feature>
<evidence type="ECO:0000256" key="4">
    <source>
        <dbReference type="ARBA" id="ARBA00023163"/>
    </source>
</evidence>
<keyword evidence="7" id="KW-1185">Reference proteome</keyword>
<name>A0ABV0B707_9SPHN</name>
<dbReference type="Gene3D" id="1.10.10.10">
    <property type="entry name" value="Winged helix-like DNA-binding domain superfamily/Winged helix DNA-binding domain"/>
    <property type="match status" value="1"/>
</dbReference>
<keyword evidence="2" id="KW-0805">Transcription regulation</keyword>
<dbReference type="InterPro" id="IPR036388">
    <property type="entry name" value="WH-like_DNA-bd_sf"/>
</dbReference>
<evidence type="ECO:0000313" key="7">
    <source>
        <dbReference type="Proteomes" id="UP001427805"/>
    </source>
</evidence>
<dbReference type="InterPro" id="IPR000847">
    <property type="entry name" value="LysR_HTH_N"/>
</dbReference>
<keyword evidence="4" id="KW-0804">Transcription</keyword>
<dbReference type="InterPro" id="IPR005119">
    <property type="entry name" value="LysR_subst-bd"/>
</dbReference>
<comment type="similarity">
    <text evidence="1">Belongs to the LysR transcriptional regulatory family.</text>
</comment>
<proteinExistence type="inferred from homology"/>
<dbReference type="Pfam" id="PF00126">
    <property type="entry name" value="HTH_1"/>
    <property type="match status" value="1"/>
</dbReference>
<comment type="caution">
    <text evidence="6">The sequence shown here is derived from an EMBL/GenBank/DDBJ whole genome shotgun (WGS) entry which is preliminary data.</text>
</comment>
<dbReference type="PROSITE" id="PS50931">
    <property type="entry name" value="HTH_LYSR"/>
    <property type="match status" value="1"/>
</dbReference>
<evidence type="ECO:0000259" key="5">
    <source>
        <dbReference type="PROSITE" id="PS50931"/>
    </source>
</evidence>
<dbReference type="PRINTS" id="PR00039">
    <property type="entry name" value="HTHLYSR"/>
</dbReference>
<dbReference type="CDD" id="cd08432">
    <property type="entry name" value="PBP2_GcdR_TrpI_HvrB_AmpR_like"/>
    <property type="match status" value="1"/>
</dbReference>
<dbReference type="InterPro" id="IPR036390">
    <property type="entry name" value="WH_DNA-bd_sf"/>
</dbReference>
<dbReference type="InterPro" id="IPR058163">
    <property type="entry name" value="LysR-type_TF_proteobact-type"/>
</dbReference>
<dbReference type="Pfam" id="PF03466">
    <property type="entry name" value="LysR_substrate"/>
    <property type="match status" value="1"/>
</dbReference>
<evidence type="ECO:0000256" key="1">
    <source>
        <dbReference type="ARBA" id="ARBA00009437"/>
    </source>
</evidence>
<keyword evidence="3" id="KW-0238">DNA-binding</keyword>
<evidence type="ECO:0000313" key="6">
    <source>
        <dbReference type="EMBL" id="MEN3746481.1"/>
    </source>
</evidence>
<dbReference type="RefSeq" id="WP_346245480.1">
    <property type="nucleotide sequence ID" value="NZ_JBDIZK010000002.1"/>
</dbReference>
<evidence type="ECO:0000256" key="3">
    <source>
        <dbReference type="ARBA" id="ARBA00023125"/>
    </source>
</evidence>
<dbReference type="SUPFAM" id="SSF53850">
    <property type="entry name" value="Periplasmic binding protein-like II"/>
    <property type="match status" value="1"/>
</dbReference>
<gene>
    <name evidence="6" type="ORF">TPR58_04835</name>
</gene>
<sequence length="310" mass="33630">MRRLPPLAAVRVFEAAARHGNFTRAAEELGMTQAAVSYQMKLLEERLGAPLFARSGRGIALTEHGRRIAPQVSAAFDAMGEAFGSVRAESEAVLTVSAPQTLATNWLAGRLGGFQISRPGLAVRLNVGDAIVDLAAGDADVAIRGAPGPWPGLVSHFLMRMPVTPLASPLLLEKHPPVRTPQDLFRLPLLSPEDDWWRLWFDSAAAGEVEGTAHPGIRFESQILDGNAAIAGHGVAILSPPMWQSAIATGQLVQPLPHFVSYRNGFWLVHTEAKRNLPKVRAFRDWILEEVRTTLGDDPFGALVPVRNED</sequence>